<sequence>MPETDRAKMLRRCRYVTADGRRLQAELAAGLVSPTGREVPLRAVHANAGIEAAYRKRLDRLIDEMQRSLVYWLTAAYRRNVPEIAQDESPAMALTKMMRRLAKQWQRRFDEAAQPVASEFAETAMSAADVSLRNALRQKGFSVQFQLTRAANDVFQATVQENVGLIKSIAAEHLQDVQGMVMRSVTQGRDLEGLVEDLQKRYGVTKRRAAFIARDQNNKATATITRVRQQGLGIKQAKWRHSRGGKHPRKSHQEADGKVYDVDKGMLIDGEYIRPGELPNCRCVAISIIPGFDP</sequence>
<dbReference type="EMBL" id="CADIKZ010000010">
    <property type="protein sequence ID" value="CAB3890798.1"/>
    <property type="molecule type" value="Genomic_DNA"/>
</dbReference>
<dbReference type="Proteomes" id="UP000494203">
    <property type="component" value="Unassembled WGS sequence"/>
</dbReference>
<dbReference type="Pfam" id="PF04233">
    <property type="entry name" value="Phage_Mu_F"/>
    <property type="match status" value="1"/>
</dbReference>
<dbReference type="NCBIfam" id="TIGR01641">
    <property type="entry name" value="phageSPP1_gp7"/>
    <property type="match status" value="1"/>
</dbReference>
<reference evidence="4 5" key="1">
    <citation type="submission" date="2020-04" db="EMBL/GenBank/DDBJ databases">
        <authorList>
            <person name="De Canck E."/>
        </authorList>
    </citation>
    <scope>NUCLEOTIDE SEQUENCE [LARGE SCALE GENOMIC DNA]</scope>
    <source>
        <strain evidence="4 5">LMG 26788</strain>
    </source>
</reference>
<dbReference type="EMBL" id="CADIKZ010000010">
    <property type="protein sequence ID" value="CAB3889465.1"/>
    <property type="molecule type" value="Genomic_DNA"/>
</dbReference>
<evidence type="ECO:0000259" key="2">
    <source>
        <dbReference type="Pfam" id="PF04233"/>
    </source>
</evidence>
<name>A0A6S7DMF2_9BURK</name>
<dbReference type="RefSeq" id="WP_244957881.1">
    <property type="nucleotide sequence ID" value="NZ_CADIKZ010000010.1"/>
</dbReference>
<feature type="domain" description="Phage head morphogenesis" evidence="2">
    <location>
        <begin position="175"/>
        <end position="286"/>
    </location>
</feature>
<protein>
    <recommendedName>
        <fullName evidence="2">Phage head morphogenesis domain-containing protein</fullName>
    </recommendedName>
</protein>
<feature type="compositionally biased region" description="Basic residues" evidence="1">
    <location>
        <begin position="237"/>
        <end position="250"/>
    </location>
</feature>
<evidence type="ECO:0000313" key="4">
    <source>
        <dbReference type="EMBL" id="CAB3890798.1"/>
    </source>
</evidence>
<accession>A0A6S7DMF2</accession>
<dbReference type="AlphaFoldDB" id="A0A6S7DMF2"/>
<keyword evidence="5" id="KW-1185">Reference proteome</keyword>
<gene>
    <name evidence="3" type="ORF">LMG26788_03699</name>
    <name evidence="4" type="ORF">LMG26788_03765</name>
</gene>
<proteinExistence type="predicted"/>
<dbReference type="InterPro" id="IPR006528">
    <property type="entry name" value="Phage_head_morphogenesis_dom"/>
</dbReference>
<evidence type="ECO:0000256" key="1">
    <source>
        <dbReference type="SAM" id="MobiDB-lite"/>
    </source>
</evidence>
<evidence type="ECO:0000313" key="5">
    <source>
        <dbReference type="Proteomes" id="UP000494203"/>
    </source>
</evidence>
<feature type="region of interest" description="Disordered" evidence="1">
    <location>
        <begin position="235"/>
        <end position="256"/>
    </location>
</feature>
<evidence type="ECO:0000313" key="3">
    <source>
        <dbReference type="EMBL" id="CAB3889465.1"/>
    </source>
</evidence>
<organism evidence="4 5">
    <name type="scientific">Achromobacter pulmonis</name>
    <dbReference type="NCBI Taxonomy" id="1389932"/>
    <lineage>
        <taxon>Bacteria</taxon>
        <taxon>Pseudomonadati</taxon>
        <taxon>Pseudomonadota</taxon>
        <taxon>Betaproteobacteria</taxon>
        <taxon>Burkholderiales</taxon>
        <taxon>Alcaligenaceae</taxon>
        <taxon>Achromobacter</taxon>
    </lineage>
</organism>